<evidence type="ECO:0000256" key="2">
    <source>
        <dbReference type="SAM" id="Coils"/>
    </source>
</evidence>
<proteinExistence type="predicted"/>
<sequence>MHHNKISTPLHVARASTWTAQADTVDRWRRWGTVATEQAEHPFEAFFRTYPGAFVIVSPGGEVIAMNAAARALAGEKLAPGVRVAEHAHPDDALALTQALGLVKDDGAPARFMCRARQPNGGMLALTWQIWRAPGRPEIFATLSLADSAHAHVRVAETAPEKPLSERVLRALLDHLDIIAWVTDKDGIYTFYDGKALAAFGASPGQLLGQSVFDVFGDHISPPMRAALDGTPGRESVHIVGSHWDNVYLPIHDAGNGFAGVIGISQNMNEGQRIREELEARLALIERQEAVIRDLETPIIQVWENVLTLPMIGVVDSRRAARVMDDLLGAVSRASARFAILDLTGVEVVDTATAYHLVQMVHAIRLLGAEGILTGIRPTVAQTLVSLGVDLSGIPTHGTLRHGLAFCIRRLETRTRRPAL</sequence>
<keyword evidence="6" id="KW-1185">Reference proteome</keyword>
<dbReference type="PROSITE" id="PS50801">
    <property type="entry name" value="STAS"/>
    <property type="match status" value="1"/>
</dbReference>
<evidence type="ECO:0000259" key="4">
    <source>
        <dbReference type="PROSITE" id="PS50801"/>
    </source>
</evidence>
<dbReference type="Pfam" id="PF01740">
    <property type="entry name" value="STAS"/>
    <property type="match status" value="1"/>
</dbReference>
<dbReference type="EMBL" id="SSMQ01000107">
    <property type="protein sequence ID" value="TKC94631.1"/>
    <property type="molecule type" value="Genomic_DNA"/>
</dbReference>
<keyword evidence="2" id="KW-0175">Coiled coil</keyword>
<dbReference type="InterPro" id="IPR036513">
    <property type="entry name" value="STAS_dom_sf"/>
</dbReference>
<evidence type="ECO:0000313" key="6">
    <source>
        <dbReference type="Proteomes" id="UP000309215"/>
    </source>
</evidence>
<dbReference type="InterPro" id="IPR013656">
    <property type="entry name" value="PAS_4"/>
</dbReference>
<reference evidence="5 6" key="1">
    <citation type="submission" date="2019-04" db="EMBL/GenBank/DDBJ databases">
        <authorList>
            <person name="Li Y."/>
            <person name="Wang J."/>
        </authorList>
    </citation>
    <scope>NUCLEOTIDE SEQUENCE [LARGE SCALE GENOMIC DNA]</scope>
    <source>
        <strain evidence="5 6">DSM 14668</strain>
    </source>
</reference>
<gene>
    <name evidence="5" type="ORF">E8A74_48155</name>
</gene>
<name>A0A4U1IKZ9_9BACT</name>
<dbReference type="CDD" id="cd18773">
    <property type="entry name" value="PDC1_HK_sensor"/>
    <property type="match status" value="1"/>
</dbReference>
<feature type="domain" description="PAS" evidence="3">
    <location>
        <begin position="165"/>
        <end position="222"/>
    </location>
</feature>
<dbReference type="InterPro" id="IPR000014">
    <property type="entry name" value="PAS"/>
</dbReference>
<dbReference type="CDD" id="cd00130">
    <property type="entry name" value="PAS"/>
    <property type="match status" value="1"/>
</dbReference>
<dbReference type="SUPFAM" id="SSF52091">
    <property type="entry name" value="SpoIIaa-like"/>
    <property type="match status" value="1"/>
</dbReference>
<dbReference type="Pfam" id="PF08448">
    <property type="entry name" value="PAS_4"/>
    <property type="match status" value="1"/>
</dbReference>
<dbReference type="Proteomes" id="UP000309215">
    <property type="component" value="Unassembled WGS sequence"/>
</dbReference>
<dbReference type="InterPro" id="IPR051932">
    <property type="entry name" value="Bact_StressResp_Reg"/>
</dbReference>
<feature type="coiled-coil region" evidence="2">
    <location>
        <begin position="268"/>
        <end position="295"/>
    </location>
</feature>
<dbReference type="Gene3D" id="3.30.450.20">
    <property type="entry name" value="PAS domain"/>
    <property type="match status" value="1"/>
</dbReference>
<dbReference type="InterPro" id="IPR002645">
    <property type="entry name" value="STAS_dom"/>
</dbReference>
<evidence type="ECO:0000259" key="3">
    <source>
        <dbReference type="PROSITE" id="PS50112"/>
    </source>
</evidence>
<dbReference type="PANTHER" id="PTHR33745:SF3">
    <property type="entry name" value="RSBT CO-ANTAGONIST PROTEIN RSBRC"/>
    <property type="match status" value="1"/>
</dbReference>
<comment type="caution">
    <text evidence="5">The sequence shown here is derived from an EMBL/GenBank/DDBJ whole genome shotgun (WGS) entry which is preliminary data.</text>
</comment>
<accession>A0A4U1IKZ9</accession>
<dbReference type="AlphaFoldDB" id="A0A4U1IKZ9"/>
<keyword evidence="1" id="KW-0597">Phosphoprotein</keyword>
<dbReference type="Gene3D" id="3.30.750.24">
    <property type="entry name" value="STAS domain"/>
    <property type="match status" value="1"/>
</dbReference>
<organism evidence="5 6">
    <name type="scientific">Polyangium fumosum</name>
    <dbReference type="NCBI Taxonomy" id="889272"/>
    <lineage>
        <taxon>Bacteria</taxon>
        <taxon>Pseudomonadati</taxon>
        <taxon>Myxococcota</taxon>
        <taxon>Polyangia</taxon>
        <taxon>Polyangiales</taxon>
        <taxon>Polyangiaceae</taxon>
        <taxon>Polyangium</taxon>
    </lineage>
</organism>
<dbReference type="SMART" id="SM00091">
    <property type="entry name" value="PAS"/>
    <property type="match status" value="2"/>
</dbReference>
<evidence type="ECO:0000256" key="1">
    <source>
        <dbReference type="ARBA" id="ARBA00022553"/>
    </source>
</evidence>
<feature type="domain" description="STAS" evidence="4">
    <location>
        <begin position="296"/>
        <end position="407"/>
    </location>
</feature>
<dbReference type="InterPro" id="IPR035965">
    <property type="entry name" value="PAS-like_dom_sf"/>
</dbReference>
<dbReference type="CDD" id="cd07041">
    <property type="entry name" value="STAS_RsbR_RsbS_like"/>
    <property type="match status" value="1"/>
</dbReference>
<dbReference type="PANTHER" id="PTHR33745">
    <property type="entry name" value="RSBT ANTAGONIST PROTEIN RSBS-RELATED"/>
    <property type="match status" value="1"/>
</dbReference>
<dbReference type="OrthoDB" id="9800154at2"/>
<protein>
    <submittedName>
        <fullName evidence="5">STAS domain-containing protein</fullName>
    </submittedName>
</protein>
<evidence type="ECO:0000313" key="5">
    <source>
        <dbReference type="EMBL" id="TKC94631.1"/>
    </source>
</evidence>
<dbReference type="SUPFAM" id="SSF55785">
    <property type="entry name" value="PYP-like sensor domain (PAS domain)"/>
    <property type="match status" value="2"/>
</dbReference>
<dbReference type="PROSITE" id="PS50112">
    <property type="entry name" value="PAS"/>
    <property type="match status" value="1"/>
</dbReference>